<dbReference type="Proteomes" id="UP001058074">
    <property type="component" value="Unassembled WGS sequence"/>
</dbReference>
<evidence type="ECO:0000313" key="1">
    <source>
        <dbReference type="EMBL" id="GKX67166.1"/>
    </source>
</evidence>
<evidence type="ECO:0000313" key="2">
    <source>
        <dbReference type="Proteomes" id="UP001058074"/>
    </source>
</evidence>
<protein>
    <submittedName>
        <fullName evidence="1">ABC transporter</fullName>
    </submittedName>
</protein>
<gene>
    <name evidence="1" type="ORF">rsdtw13_24240</name>
</gene>
<reference evidence="1" key="1">
    <citation type="journal article" date="2025" name="Int. J. Syst. Evol. Microbiol.">
        <title>Inconstantimicrobium mannanitabidum sp. nov., a novel member of the family Clostridiaceae isolated from anoxic soil under the treatment of reductive soil disinfestation.</title>
        <authorList>
            <person name="Ueki A."/>
            <person name="Tonouchi A."/>
            <person name="Honma S."/>
            <person name="Kaku N."/>
            <person name="Ueki K."/>
        </authorList>
    </citation>
    <scope>NUCLEOTIDE SEQUENCE</scope>
    <source>
        <strain evidence="1">TW13</strain>
    </source>
</reference>
<sequence>METIIKVKNLSKSFGNVKAVNDISFEVQKGELFGFLGVNGAGKSTTINMICTLAQKTSGNVQVCGMELGKKDKEIRNKIGVVFQENSLDGLLTVKQNLISRAYLYESNTKKIKKNLDNVCEILKIGDLLNRPFKELSGGQKRSCDIARALMNTPEILFLDEPTTGLDPKTRQNLWNSIEYLRKEMKMTVFLTTHYMEEAAKAQHISVMDAGRIVASGTPFKLKEEYSMDKLKVEPANKETVKSILKSNSIKYKEDTNRLNIEIPNSLFAISLLEKLQQHINSFEVVQGTMEDAFLNITGKSLREA</sequence>
<comment type="caution">
    <text evidence="1">The sequence shown here is derived from an EMBL/GenBank/DDBJ whole genome shotgun (WGS) entry which is preliminary data.</text>
</comment>
<dbReference type="EMBL" id="BROD01000001">
    <property type="protein sequence ID" value="GKX67166.1"/>
    <property type="molecule type" value="Genomic_DNA"/>
</dbReference>
<proteinExistence type="predicted"/>
<keyword evidence="2" id="KW-1185">Reference proteome</keyword>
<accession>A0ACB5RDJ5</accession>
<organism evidence="1 2">
    <name type="scientific">Inconstantimicrobium mannanitabidum</name>
    <dbReference type="NCBI Taxonomy" id="1604901"/>
    <lineage>
        <taxon>Bacteria</taxon>
        <taxon>Bacillati</taxon>
        <taxon>Bacillota</taxon>
        <taxon>Clostridia</taxon>
        <taxon>Eubacteriales</taxon>
        <taxon>Clostridiaceae</taxon>
        <taxon>Inconstantimicrobium</taxon>
    </lineage>
</organism>
<name>A0ACB5RDJ5_9CLOT</name>